<evidence type="ECO:0000256" key="4">
    <source>
        <dbReference type="ARBA" id="ARBA00022786"/>
    </source>
</evidence>
<dbReference type="Pfam" id="PF00179">
    <property type="entry name" value="UQ_con"/>
    <property type="match status" value="1"/>
</dbReference>
<evidence type="ECO:0000256" key="1">
    <source>
        <dbReference type="ARBA" id="ARBA00012486"/>
    </source>
</evidence>
<feature type="domain" description="UBC core" evidence="13">
    <location>
        <begin position="53"/>
        <end position="203"/>
    </location>
</feature>
<evidence type="ECO:0000256" key="7">
    <source>
        <dbReference type="ARBA" id="ARBA00076317"/>
    </source>
</evidence>
<dbReference type="SMART" id="SM00212">
    <property type="entry name" value="UBCc"/>
    <property type="match status" value="1"/>
</dbReference>
<organism evidence="14 15">
    <name type="scientific">Pelobates cultripes</name>
    <name type="common">Western spadefoot toad</name>
    <dbReference type="NCBI Taxonomy" id="61616"/>
    <lineage>
        <taxon>Eukaryota</taxon>
        <taxon>Metazoa</taxon>
        <taxon>Chordata</taxon>
        <taxon>Craniata</taxon>
        <taxon>Vertebrata</taxon>
        <taxon>Euteleostomi</taxon>
        <taxon>Amphibia</taxon>
        <taxon>Batrachia</taxon>
        <taxon>Anura</taxon>
        <taxon>Pelobatoidea</taxon>
        <taxon>Pelobatidae</taxon>
        <taxon>Pelobates</taxon>
    </lineage>
</organism>
<evidence type="ECO:0000256" key="12">
    <source>
        <dbReference type="SAM" id="MobiDB-lite"/>
    </source>
</evidence>
<dbReference type="InterPro" id="IPR023313">
    <property type="entry name" value="UBQ-conjugating_AS"/>
</dbReference>
<feature type="region of interest" description="Disordered" evidence="12">
    <location>
        <begin position="196"/>
        <end position="243"/>
    </location>
</feature>
<accession>A0AAD1R143</accession>
<dbReference type="InterPro" id="IPR016135">
    <property type="entry name" value="UBQ-conjugating_enzyme/RWD"/>
</dbReference>
<keyword evidence="4 11" id="KW-0833">Ubl conjugation pathway</keyword>
<keyword evidence="2" id="KW-0808">Transferase</keyword>
<gene>
    <name evidence="14" type="ORF">PECUL_23A058302</name>
</gene>
<dbReference type="FunFam" id="3.10.110.10:FF:000041">
    <property type="entry name" value="Ubiquitin-conjugating enzyme E2 T"/>
    <property type="match status" value="1"/>
</dbReference>
<keyword evidence="15" id="KW-1185">Reference proteome</keyword>
<dbReference type="InterPro" id="IPR000608">
    <property type="entry name" value="UBC"/>
</dbReference>
<dbReference type="Proteomes" id="UP001295444">
    <property type="component" value="Chromosome 01"/>
</dbReference>
<dbReference type="GO" id="GO:0061631">
    <property type="term" value="F:ubiquitin conjugating enzyme activity"/>
    <property type="evidence" value="ECO:0007669"/>
    <property type="project" value="UniProtKB-EC"/>
</dbReference>
<evidence type="ECO:0000259" key="13">
    <source>
        <dbReference type="PROSITE" id="PS50127"/>
    </source>
</evidence>
<dbReference type="AlphaFoldDB" id="A0AAD1R143"/>
<comment type="similarity">
    <text evidence="11">Belongs to the ubiquitin-conjugating enzyme family.</text>
</comment>
<evidence type="ECO:0000313" key="15">
    <source>
        <dbReference type="Proteomes" id="UP001295444"/>
    </source>
</evidence>
<evidence type="ECO:0000313" key="14">
    <source>
        <dbReference type="EMBL" id="CAH2221806.1"/>
    </source>
</evidence>
<name>A0AAD1R143_PELCU</name>
<dbReference type="EMBL" id="OW240912">
    <property type="protein sequence ID" value="CAH2221806.1"/>
    <property type="molecule type" value="Genomic_DNA"/>
</dbReference>
<evidence type="ECO:0000256" key="11">
    <source>
        <dbReference type="RuleBase" id="RU362109"/>
    </source>
</evidence>
<evidence type="ECO:0000256" key="2">
    <source>
        <dbReference type="ARBA" id="ARBA00022679"/>
    </source>
</evidence>
<proteinExistence type="inferred from homology"/>
<dbReference type="PROSITE" id="PS00183">
    <property type="entry name" value="UBC_1"/>
    <property type="match status" value="1"/>
</dbReference>
<dbReference type="GO" id="GO:0005524">
    <property type="term" value="F:ATP binding"/>
    <property type="evidence" value="ECO:0007669"/>
    <property type="project" value="UniProtKB-UniRule"/>
</dbReference>
<evidence type="ECO:0000256" key="10">
    <source>
        <dbReference type="PROSITE-ProRule" id="PRU10133"/>
    </source>
</evidence>
<evidence type="ECO:0000256" key="8">
    <source>
        <dbReference type="ARBA" id="ARBA00077509"/>
    </source>
</evidence>
<feature type="non-terminal residue" evidence="14">
    <location>
        <position position="1"/>
    </location>
</feature>
<keyword evidence="5 11" id="KW-0067">ATP-binding</keyword>
<dbReference type="EC" id="2.3.2.23" evidence="1"/>
<dbReference type="Gene3D" id="3.10.110.10">
    <property type="entry name" value="Ubiquitin Conjugating Enzyme"/>
    <property type="match status" value="1"/>
</dbReference>
<evidence type="ECO:0000256" key="9">
    <source>
        <dbReference type="ARBA" id="ARBA00082133"/>
    </source>
</evidence>
<dbReference type="CDD" id="cd23805">
    <property type="entry name" value="UBCc_UBE2T"/>
    <property type="match status" value="1"/>
</dbReference>
<feature type="compositionally biased region" description="Basic and acidic residues" evidence="12">
    <location>
        <begin position="227"/>
        <end position="243"/>
    </location>
</feature>
<feature type="active site" description="Glycyl thioester intermediate" evidence="10">
    <location>
        <position position="137"/>
    </location>
</feature>
<reference evidence="14" key="1">
    <citation type="submission" date="2022-03" db="EMBL/GenBank/DDBJ databases">
        <authorList>
            <person name="Alioto T."/>
            <person name="Alioto T."/>
            <person name="Gomez Garrido J."/>
        </authorList>
    </citation>
    <scope>NUCLEOTIDE SEQUENCE</scope>
</reference>
<evidence type="ECO:0000256" key="5">
    <source>
        <dbReference type="ARBA" id="ARBA00022840"/>
    </source>
</evidence>
<sequence>AAVRSVLVTVASLGSGAEHRLRSNRVLTAASAAHNTARPSPSAYRRSNCRKMQRTSRLNRELQLLNTEPPPGVTCWQHENKMDDLRAQVVGGSGSPYEGGIFNLEIVIPERYPFEPPKIRFLTPIYHPNIDTAGRICLDILKLPPKGAWRPALNISTVLTSIQLLMNEPNPDDPLMADISSEFKYNRAMFTSNARKWTEQHAMPRTQDTKADLKENVTPTESTLQKRKSEELPREPKKSFKGP</sequence>
<evidence type="ECO:0000256" key="6">
    <source>
        <dbReference type="ARBA" id="ARBA00072440"/>
    </source>
</evidence>
<evidence type="ECO:0000256" key="3">
    <source>
        <dbReference type="ARBA" id="ARBA00022741"/>
    </source>
</evidence>
<dbReference type="PROSITE" id="PS50127">
    <property type="entry name" value="UBC_2"/>
    <property type="match status" value="1"/>
</dbReference>
<protein>
    <recommendedName>
        <fullName evidence="6">Ubiquitin-conjugating enzyme E2 T</fullName>
        <ecNumber evidence="1">2.3.2.23</ecNumber>
    </recommendedName>
    <alternativeName>
        <fullName evidence="7">E2 ubiquitin-conjugating enzyme T</fullName>
    </alternativeName>
    <alternativeName>
        <fullName evidence="9">Ubiquitin carrier protein T</fullName>
    </alternativeName>
    <alternativeName>
        <fullName evidence="8">Ubiquitin-protein ligase T</fullName>
    </alternativeName>
</protein>
<dbReference type="PANTHER" id="PTHR24068">
    <property type="entry name" value="UBIQUITIN-CONJUGATING ENZYME E2"/>
    <property type="match status" value="1"/>
</dbReference>
<dbReference type="SUPFAM" id="SSF54495">
    <property type="entry name" value="UBC-like"/>
    <property type="match status" value="1"/>
</dbReference>
<keyword evidence="3 11" id="KW-0547">Nucleotide-binding</keyword>